<dbReference type="AlphaFoldDB" id="A0A2U8HGA6"/>
<evidence type="ECO:0000256" key="1">
    <source>
        <dbReference type="SAM" id="MobiDB-lite"/>
    </source>
</evidence>
<dbReference type="EMBL" id="CP022189">
    <property type="protein sequence ID" value="AWI83735.1"/>
    <property type="molecule type" value="Genomic_DNA"/>
</dbReference>
<dbReference type="KEGG" id="ypac:CEW88_08630"/>
<feature type="region of interest" description="Disordered" evidence="1">
    <location>
        <begin position="1"/>
        <end position="26"/>
    </location>
</feature>
<proteinExistence type="predicted"/>
<dbReference type="SUPFAM" id="SSF49764">
    <property type="entry name" value="HSP20-like chaperones"/>
    <property type="match status" value="1"/>
</dbReference>
<dbReference type="RefSeq" id="WP_108965957.1">
    <property type="nucleotide sequence ID" value="NZ_CP022189.1"/>
</dbReference>
<reference evidence="2 3" key="1">
    <citation type="submission" date="2017-06" db="EMBL/GenBank/DDBJ databases">
        <title>Yangia sp. YSBP01 complete genome sequence.</title>
        <authorList>
            <person name="Woo J.-H."/>
            <person name="Kim H.-S."/>
        </authorList>
    </citation>
    <scope>NUCLEOTIDE SEQUENCE [LARGE SCALE GENOMIC DNA]</scope>
    <source>
        <strain evidence="2 3">YSBP01</strain>
    </source>
</reference>
<evidence type="ECO:0000313" key="3">
    <source>
        <dbReference type="Proteomes" id="UP000244915"/>
    </source>
</evidence>
<dbReference type="InterPro" id="IPR008978">
    <property type="entry name" value="HSP20-like_chaperone"/>
</dbReference>
<accession>A0A2U8HGA6</accession>
<sequence>MSPRNLGTGPADDTGQEPPSDGASESAARIEALNLRLRGLIGAFAESLQRIGESLPPRSETAIAEVSRNVRLGTLADFLAASSHRDRSVPEHRIVQDATAWTLEAHLPGVPLHELRIEVHRGRLTLTSPGHQLRCSLPQDLREGALRMRFQGGWLTLEAARGGTSA</sequence>
<dbReference type="Proteomes" id="UP000244915">
    <property type="component" value="Chromosome 1"/>
</dbReference>
<evidence type="ECO:0000313" key="2">
    <source>
        <dbReference type="EMBL" id="AWI83735.1"/>
    </source>
</evidence>
<gene>
    <name evidence="2" type="ORF">CEW88_08630</name>
</gene>
<name>A0A2U8HGA6_9RHOB</name>
<protein>
    <submittedName>
        <fullName evidence="2">Uncharacterized protein</fullName>
    </submittedName>
</protein>
<organism evidence="2 3">
    <name type="scientific">Alloyangia pacifica</name>
    <dbReference type="NCBI Taxonomy" id="311180"/>
    <lineage>
        <taxon>Bacteria</taxon>
        <taxon>Pseudomonadati</taxon>
        <taxon>Pseudomonadota</taxon>
        <taxon>Alphaproteobacteria</taxon>
        <taxon>Rhodobacterales</taxon>
        <taxon>Roseobacteraceae</taxon>
        <taxon>Alloyangia</taxon>
    </lineage>
</organism>